<dbReference type="InterPro" id="IPR023753">
    <property type="entry name" value="FAD/NAD-binding_dom"/>
</dbReference>
<organism evidence="7 8">
    <name type="scientific">Actinacidiphila yanglinensis</name>
    <dbReference type="NCBI Taxonomy" id="310779"/>
    <lineage>
        <taxon>Bacteria</taxon>
        <taxon>Bacillati</taxon>
        <taxon>Actinomycetota</taxon>
        <taxon>Actinomycetes</taxon>
        <taxon>Kitasatosporales</taxon>
        <taxon>Streptomycetaceae</taxon>
        <taxon>Actinacidiphila</taxon>
    </lineage>
</organism>
<dbReference type="PANTHER" id="PTHR43557:SF2">
    <property type="entry name" value="RIESKE DOMAIN-CONTAINING PROTEIN-RELATED"/>
    <property type="match status" value="1"/>
</dbReference>
<sequence>MGSNGTLIVGASQAGLQLAVSLRQFGDTAPITLVGAEPQPPYQRPPLSKEFLTGSADLGTLALRNAAFYRDSGIDLVCGERITSVRLADEGPPGQGCAVTARGRHLAFDRLALTVGARPRRLRLPGSALDGVCTLRDHADAADLRRRLETAAHVVVVGGGFIGLEAAAAARALGLASVTVVEAADRLMARAVAPVVSDFYRRAHERRGATVRLGAAVAAFEGDRAGRVTGVRLADGTLLPADLVLVGAGVQPRTELAEQLGLACDGGVLVDERARTSRPGVVAAGDCTVQPDPMTGRGRVRLESVQNAVAQAQAAAATLLGRERPRPQVPWFWSFQGDLKLQTAGLSGGHDGYVVRGEPADERFCVLYYRGGRLLAADAVNRPADYMAVRKALTNGATMDPALARDPAIPLKSLISADVPAASAPAAL</sequence>
<evidence type="ECO:0000259" key="5">
    <source>
        <dbReference type="Pfam" id="PF07992"/>
    </source>
</evidence>
<gene>
    <name evidence="7" type="ORF">SAMN05216223_120115</name>
</gene>
<dbReference type="Gene3D" id="3.30.390.30">
    <property type="match status" value="1"/>
</dbReference>
<keyword evidence="8" id="KW-1185">Reference proteome</keyword>
<dbReference type="SUPFAM" id="SSF51905">
    <property type="entry name" value="FAD/NAD(P)-binding domain"/>
    <property type="match status" value="1"/>
</dbReference>
<dbReference type="RefSeq" id="WP_235032521.1">
    <property type="nucleotide sequence ID" value="NZ_FNVU01000020.1"/>
</dbReference>
<comment type="cofactor">
    <cofactor evidence="1">
        <name>FAD</name>
        <dbReference type="ChEBI" id="CHEBI:57692"/>
    </cofactor>
</comment>
<dbReference type="Pfam" id="PF14759">
    <property type="entry name" value="Reductase_C"/>
    <property type="match status" value="1"/>
</dbReference>
<dbReference type="PRINTS" id="PR00411">
    <property type="entry name" value="PNDRDTASEI"/>
</dbReference>
<name>A0A1H6DW30_9ACTN</name>
<evidence type="ECO:0000259" key="6">
    <source>
        <dbReference type="Pfam" id="PF14759"/>
    </source>
</evidence>
<dbReference type="PANTHER" id="PTHR43557">
    <property type="entry name" value="APOPTOSIS-INDUCING FACTOR 1"/>
    <property type="match status" value="1"/>
</dbReference>
<dbReference type="SUPFAM" id="SSF55424">
    <property type="entry name" value="FAD/NAD-linked reductases, dimerisation (C-terminal) domain"/>
    <property type="match status" value="1"/>
</dbReference>
<dbReference type="PRINTS" id="PR00368">
    <property type="entry name" value="FADPNR"/>
</dbReference>
<feature type="domain" description="Reductase C-terminal" evidence="6">
    <location>
        <begin position="331"/>
        <end position="414"/>
    </location>
</feature>
<dbReference type="InterPro" id="IPR016156">
    <property type="entry name" value="FAD/NAD-linked_Rdtase_dimer_sf"/>
</dbReference>
<keyword evidence="3" id="KW-0274">FAD</keyword>
<evidence type="ECO:0000256" key="2">
    <source>
        <dbReference type="ARBA" id="ARBA00022630"/>
    </source>
</evidence>
<keyword evidence="7" id="KW-0223">Dioxygenase</keyword>
<feature type="domain" description="FAD/NAD(P)-binding" evidence="5">
    <location>
        <begin position="7"/>
        <end position="312"/>
    </location>
</feature>
<keyword evidence="4" id="KW-0560">Oxidoreductase</keyword>
<evidence type="ECO:0000256" key="1">
    <source>
        <dbReference type="ARBA" id="ARBA00001974"/>
    </source>
</evidence>
<evidence type="ECO:0000256" key="3">
    <source>
        <dbReference type="ARBA" id="ARBA00022827"/>
    </source>
</evidence>
<proteinExistence type="predicted"/>
<keyword evidence="2" id="KW-0285">Flavoprotein</keyword>
<reference evidence="7 8" key="1">
    <citation type="submission" date="2016-10" db="EMBL/GenBank/DDBJ databases">
        <authorList>
            <person name="de Groot N.N."/>
        </authorList>
    </citation>
    <scope>NUCLEOTIDE SEQUENCE [LARGE SCALE GENOMIC DNA]</scope>
    <source>
        <strain evidence="7 8">CGMCC 4.2023</strain>
    </source>
</reference>
<dbReference type="AlphaFoldDB" id="A0A1H6DW30"/>
<accession>A0A1H6DW30</accession>
<evidence type="ECO:0000313" key="8">
    <source>
        <dbReference type="Proteomes" id="UP000236754"/>
    </source>
</evidence>
<dbReference type="Gene3D" id="3.50.50.60">
    <property type="entry name" value="FAD/NAD(P)-binding domain"/>
    <property type="match status" value="2"/>
</dbReference>
<dbReference type="InterPro" id="IPR028202">
    <property type="entry name" value="Reductase_C"/>
</dbReference>
<dbReference type="EMBL" id="FNVU01000020">
    <property type="protein sequence ID" value="SEG89550.1"/>
    <property type="molecule type" value="Genomic_DNA"/>
</dbReference>
<dbReference type="Proteomes" id="UP000236754">
    <property type="component" value="Unassembled WGS sequence"/>
</dbReference>
<dbReference type="GO" id="GO:0005737">
    <property type="term" value="C:cytoplasm"/>
    <property type="evidence" value="ECO:0007669"/>
    <property type="project" value="TreeGrafter"/>
</dbReference>
<evidence type="ECO:0000256" key="4">
    <source>
        <dbReference type="ARBA" id="ARBA00023002"/>
    </source>
</evidence>
<dbReference type="Pfam" id="PF07992">
    <property type="entry name" value="Pyr_redox_2"/>
    <property type="match status" value="1"/>
</dbReference>
<evidence type="ECO:0000313" key="7">
    <source>
        <dbReference type="EMBL" id="SEG89550.1"/>
    </source>
</evidence>
<dbReference type="InterPro" id="IPR050446">
    <property type="entry name" value="FAD-oxidoreductase/Apoptosis"/>
</dbReference>
<dbReference type="GO" id="GO:0051213">
    <property type="term" value="F:dioxygenase activity"/>
    <property type="evidence" value="ECO:0007669"/>
    <property type="project" value="UniProtKB-KW"/>
</dbReference>
<dbReference type="GO" id="GO:0016651">
    <property type="term" value="F:oxidoreductase activity, acting on NAD(P)H"/>
    <property type="evidence" value="ECO:0007669"/>
    <property type="project" value="TreeGrafter"/>
</dbReference>
<dbReference type="InterPro" id="IPR036188">
    <property type="entry name" value="FAD/NAD-bd_sf"/>
</dbReference>
<protein>
    <submittedName>
        <fullName evidence="7">3-phenylpropionate/trans-cinnamate dioxygenase ferredoxin reductase subunit</fullName>
    </submittedName>
</protein>